<gene>
    <name evidence="1" type="ORF">DJ019_01520</name>
</gene>
<dbReference type="AlphaFoldDB" id="A0A328BMZ1"/>
<name>A0A328BMZ1_9CAUL</name>
<sequence length="330" mass="36686">MPLLDDGYAALADLRRAINAGDGLACHVFLNARPSRERREPWHRISMDIALTERLADAARQSLSEIEARATDADALAEFDFDAMVEGSIGVLNVRETPGLAEWLEALPRPDWPVVFDGSEETLGRSRFYAFRLALPDGRTVRAFRGKAGLEIAARKRNAVSAAFRRDTLQMVPIEGAVITFDQTVDFFEWDGLVFVLNIRTFESVTNIREVTIRKAVQAVDALAARFDLGDVDALKTHVEQRTRLGKRLAAAHKHGLVGDINAPEVTNLIAARGLRFTCVADDGGVRFGLDHADPRSVEDFVDLVSDVFLVSPTTRRDWEALAKRPPRRR</sequence>
<evidence type="ECO:0000313" key="2">
    <source>
        <dbReference type="Proteomes" id="UP000249524"/>
    </source>
</evidence>
<proteinExistence type="predicted"/>
<reference evidence="1 2" key="1">
    <citation type="submission" date="2018-05" db="EMBL/GenBank/DDBJ databases">
        <authorList>
            <person name="Lanie J.A."/>
            <person name="Ng W.-L."/>
            <person name="Kazmierczak K.M."/>
            <person name="Andrzejewski T.M."/>
            <person name="Davidsen T.M."/>
            <person name="Wayne K.J."/>
            <person name="Tettelin H."/>
            <person name="Glass J.I."/>
            <person name="Rusch D."/>
            <person name="Podicherti R."/>
            <person name="Tsui H.-C.T."/>
            <person name="Winkler M.E."/>
        </authorList>
    </citation>
    <scope>NUCLEOTIDE SEQUENCE [LARGE SCALE GENOMIC DNA]</scope>
    <source>
        <strain evidence="1 2">BUT-10</strain>
    </source>
</reference>
<dbReference type="OrthoDB" id="8481635at2"/>
<organism evidence="1 2">
    <name type="scientific">Phenylobacterium kunshanense</name>
    <dbReference type="NCBI Taxonomy" id="1445034"/>
    <lineage>
        <taxon>Bacteria</taxon>
        <taxon>Pseudomonadati</taxon>
        <taxon>Pseudomonadota</taxon>
        <taxon>Alphaproteobacteria</taxon>
        <taxon>Caulobacterales</taxon>
        <taxon>Caulobacteraceae</taxon>
        <taxon>Phenylobacterium</taxon>
    </lineage>
</organism>
<dbReference type="Proteomes" id="UP000249524">
    <property type="component" value="Unassembled WGS sequence"/>
</dbReference>
<accession>A0A328BMZ1</accession>
<evidence type="ECO:0008006" key="3">
    <source>
        <dbReference type="Google" id="ProtNLM"/>
    </source>
</evidence>
<dbReference type="Pfam" id="PF16162">
    <property type="entry name" value="KwaB"/>
    <property type="match status" value="1"/>
</dbReference>
<comment type="caution">
    <text evidence="1">The sequence shown here is derived from an EMBL/GenBank/DDBJ whole genome shotgun (WGS) entry which is preliminary data.</text>
</comment>
<keyword evidence="2" id="KW-1185">Reference proteome</keyword>
<protein>
    <recommendedName>
        <fullName evidence="3">DUF4868 domain-containing protein</fullName>
    </recommendedName>
</protein>
<dbReference type="EMBL" id="QFYS01000001">
    <property type="protein sequence ID" value="RAK68720.1"/>
    <property type="molecule type" value="Genomic_DNA"/>
</dbReference>
<dbReference type="InterPro" id="IPR032359">
    <property type="entry name" value="KwaB-like"/>
</dbReference>
<evidence type="ECO:0000313" key="1">
    <source>
        <dbReference type="EMBL" id="RAK68720.1"/>
    </source>
</evidence>